<dbReference type="Proteomes" id="UP000828941">
    <property type="component" value="Chromosome 7"/>
</dbReference>
<evidence type="ECO:0000313" key="1">
    <source>
        <dbReference type="EMBL" id="KAI4333285.1"/>
    </source>
</evidence>
<comment type="caution">
    <text evidence="1">The sequence shown here is derived from an EMBL/GenBank/DDBJ whole genome shotgun (WGS) entry which is preliminary data.</text>
</comment>
<dbReference type="EMBL" id="CM039432">
    <property type="protein sequence ID" value="KAI4333285.1"/>
    <property type="molecule type" value="Genomic_DNA"/>
</dbReference>
<organism evidence="1 2">
    <name type="scientific">Bauhinia variegata</name>
    <name type="common">Purple orchid tree</name>
    <name type="synonym">Phanera variegata</name>
    <dbReference type="NCBI Taxonomy" id="167791"/>
    <lineage>
        <taxon>Eukaryota</taxon>
        <taxon>Viridiplantae</taxon>
        <taxon>Streptophyta</taxon>
        <taxon>Embryophyta</taxon>
        <taxon>Tracheophyta</taxon>
        <taxon>Spermatophyta</taxon>
        <taxon>Magnoliopsida</taxon>
        <taxon>eudicotyledons</taxon>
        <taxon>Gunneridae</taxon>
        <taxon>Pentapetalae</taxon>
        <taxon>rosids</taxon>
        <taxon>fabids</taxon>
        <taxon>Fabales</taxon>
        <taxon>Fabaceae</taxon>
        <taxon>Cercidoideae</taxon>
        <taxon>Cercideae</taxon>
        <taxon>Bauhiniinae</taxon>
        <taxon>Bauhinia</taxon>
    </lineage>
</organism>
<proteinExistence type="predicted"/>
<evidence type="ECO:0000313" key="2">
    <source>
        <dbReference type="Proteomes" id="UP000828941"/>
    </source>
</evidence>
<keyword evidence="2" id="KW-1185">Reference proteome</keyword>
<accession>A0ACB9NAS4</accession>
<sequence length="189" mass="21386">MAKTTADIPADVIETNQEILPAVKMVKLKTVDDTEFEVEEAIAKEFLTLKPFIEEESYSDSPIPLPNVPSAVFVKIIEYCRKKFELDAKAKALDCDDAGGKRTGDFRAFEEAFVKDMTNEDIKNLILVANYLNITDLLNFLCGCVANRIKNKSVAYVRNFFGIEGDYTEEEENALRELHPWAYEGVDED</sequence>
<reference evidence="1 2" key="1">
    <citation type="journal article" date="2022" name="DNA Res.">
        <title>Chromosomal-level genome assembly of the orchid tree Bauhinia variegata (Leguminosae; Cercidoideae) supports the allotetraploid origin hypothesis of Bauhinia.</title>
        <authorList>
            <person name="Zhong Y."/>
            <person name="Chen Y."/>
            <person name="Zheng D."/>
            <person name="Pang J."/>
            <person name="Liu Y."/>
            <person name="Luo S."/>
            <person name="Meng S."/>
            <person name="Qian L."/>
            <person name="Wei D."/>
            <person name="Dai S."/>
            <person name="Zhou R."/>
        </authorList>
    </citation>
    <scope>NUCLEOTIDE SEQUENCE [LARGE SCALE GENOMIC DNA]</scope>
    <source>
        <strain evidence="1">BV-YZ2020</strain>
    </source>
</reference>
<gene>
    <name evidence="1" type="ORF">L6164_018116</name>
</gene>
<protein>
    <submittedName>
        <fullName evidence="1">Uncharacterized protein</fullName>
    </submittedName>
</protein>
<name>A0ACB9NAS4_BAUVA</name>